<evidence type="ECO:0000256" key="8">
    <source>
        <dbReference type="SAM" id="Phobius"/>
    </source>
</evidence>
<dbReference type="InterPro" id="IPR054327">
    <property type="entry name" value="His-kinase-like_sensor"/>
</dbReference>
<gene>
    <name evidence="10" type="ORF">I8E28_19705</name>
</gene>
<comment type="caution">
    <text evidence="10">The sequence shown here is derived from an EMBL/GenBank/DDBJ whole genome shotgun (WGS) entry which is preliminary data.</text>
</comment>
<keyword evidence="4" id="KW-0597">Phosphoprotein</keyword>
<evidence type="ECO:0000259" key="9">
    <source>
        <dbReference type="PROSITE" id="PS50109"/>
    </source>
</evidence>
<dbReference type="InterPro" id="IPR003594">
    <property type="entry name" value="HATPase_dom"/>
</dbReference>
<evidence type="ECO:0000313" key="10">
    <source>
        <dbReference type="EMBL" id="MBK0394840.1"/>
    </source>
</evidence>
<protein>
    <recommendedName>
        <fullName evidence="3">histidine kinase</fullName>
        <ecNumber evidence="3">2.7.13.3</ecNumber>
    </recommendedName>
</protein>
<accession>A0A934UT16</accession>
<dbReference type="PANTHER" id="PTHR43047">
    <property type="entry name" value="TWO-COMPONENT HISTIDINE PROTEIN KINASE"/>
    <property type="match status" value="1"/>
</dbReference>
<dbReference type="Pfam" id="PF22588">
    <property type="entry name" value="dCache_1_like"/>
    <property type="match status" value="1"/>
</dbReference>
<dbReference type="CDD" id="cd12914">
    <property type="entry name" value="PDC1_DGC_like"/>
    <property type="match status" value="1"/>
</dbReference>
<keyword evidence="8" id="KW-0472">Membrane</keyword>
<dbReference type="SUPFAM" id="SSF47384">
    <property type="entry name" value="Homodimeric domain of signal transducing histidine kinase"/>
    <property type="match status" value="1"/>
</dbReference>
<dbReference type="InterPro" id="IPR036890">
    <property type="entry name" value="HATPase_C_sf"/>
</dbReference>
<evidence type="ECO:0000256" key="4">
    <source>
        <dbReference type="ARBA" id="ARBA00022553"/>
    </source>
</evidence>
<dbReference type="EMBL" id="JAEDAO010000001">
    <property type="protein sequence ID" value="MBK0394840.1"/>
    <property type="molecule type" value="Genomic_DNA"/>
</dbReference>
<evidence type="ECO:0000313" key="11">
    <source>
        <dbReference type="Proteomes" id="UP000617041"/>
    </source>
</evidence>
<dbReference type="RefSeq" id="WP_200789923.1">
    <property type="nucleotide sequence ID" value="NZ_JAEDAO010000001.1"/>
</dbReference>
<keyword evidence="11" id="KW-1185">Reference proteome</keyword>
<dbReference type="FunFam" id="3.30.565.10:FF:000006">
    <property type="entry name" value="Sensor histidine kinase WalK"/>
    <property type="match status" value="1"/>
</dbReference>
<dbReference type="CDD" id="cd12915">
    <property type="entry name" value="PDC2_DGC_like"/>
    <property type="match status" value="1"/>
</dbReference>
<keyword evidence="8" id="KW-0812">Transmembrane</keyword>
<evidence type="ECO:0000256" key="6">
    <source>
        <dbReference type="ARBA" id="ARBA00022777"/>
    </source>
</evidence>
<evidence type="ECO:0000256" key="2">
    <source>
        <dbReference type="ARBA" id="ARBA00004429"/>
    </source>
</evidence>
<comment type="catalytic activity">
    <reaction evidence="1">
        <text>ATP + protein L-histidine = ADP + protein N-phospho-L-histidine.</text>
        <dbReference type="EC" id="2.7.13.3"/>
    </reaction>
</comment>
<evidence type="ECO:0000256" key="1">
    <source>
        <dbReference type="ARBA" id="ARBA00000085"/>
    </source>
</evidence>
<keyword evidence="8" id="KW-1133">Transmembrane helix</keyword>
<dbReference type="CDD" id="cd00082">
    <property type="entry name" value="HisKA"/>
    <property type="match status" value="1"/>
</dbReference>
<dbReference type="Gene3D" id="3.30.565.10">
    <property type="entry name" value="Histidine kinase-like ATPase, C-terminal domain"/>
    <property type="match status" value="1"/>
</dbReference>
<evidence type="ECO:0000256" key="7">
    <source>
        <dbReference type="SAM" id="MobiDB-lite"/>
    </source>
</evidence>
<dbReference type="PROSITE" id="PS50109">
    <property type="entry name" value="HIS_KIN"/>
    <property type="match status" value="1"/>
</dbReference>
<dbReference type="EC" id="2.7.13.3" evidence="3"/>
<dbReference type="InterPro" id="IPR004358">
    <property type="entry name" value="Sig_transdc_His_kin-like_C"/>
</dbReference>
<dbReference type="GO" id="GO:0000155">
    <property type="term" value="F:phosphorelay sensor kinase activity"/>
    <property type="evidence" value="ECO:0007669"/>
    <property type="project" value="InterPro"/>
</dbReference>
<comment type="subcellular location">
    <subcellularLocation>
        <location evidence="2">Cell inner membrane</location>
        <topology evidence="2">Multi-pass membrane protein</topology>
    </subcellularLocation>
</comment>
<organism evidence="10 11">
    <name type="scientific">Ramlibacter algicola</name>
    <dbReference type="NCBI Taxonomy" id="2795217"/>
    <lineage>
        <taxon>Bacteria</taxon>
        <taxon>Pseudomonadati</taxon>
        <taxon>Pseudomonadota</taxon>
        <taxon>Betaproteobacteria</taxon>
        <taxon>Burkholderiales</taxon>
        <taxon>Comamonadaceae</taxon>
        <taxon>Ramlibacter</taxon>
    </lineage>
</organism>
<reference evidence="10" key="1">
    <citation type="submission" date="2020-12" db="EMBL/GenBank/DDBJ databases">
        <title>Ramlibacter sp. nov., isolated from a freshwater alga, Cryptomonas.</title>
        <authorList>
            <person name="Kim H.M."/>
            <person name="Jeon C.O."/>
        </authorList>
    </citation>
    <scope>NUCLEOTIDE SEQUENCE</scope>
    <source>
        <strain evidence="10">CrO1</strain>
    </source>
</reference>
<evidence type="ECO:0000256" key="3">
    <source>
        <dbReference type="ARBA" id="ARBA00012438"/>
    </source>
</evidence>
<dbReference type="SUPFAM" id="SSF55874">
    <property type="entry name" value="ATPase domain of HSP90 chaperone/DNA topoisomerase II/histidine kinase"/>
    <property type="match status" value="1"/>
</dbReference>
<dbReference type="GO" id="GO:0009927">
    <property type="term" value="F:histidine phosphotransfer kinase activity"/>
    <property type="evidence" value="ECO:0007669"/>
    <property type="project" value="TreeGrafter"/>
</dbReference>
<dbReference type="Gene3D" id="1.10.287.130">
    <property type="match status" value="1"/>
</dbReference>
<dbReference type="AlphaFoldDB" id="A0A934UT16"/>
<dbReference type="Gene3D" id="3.30.450.20">
    <property type="entry name" value="PAS domain"/>
    <property type="match status" value="2"/>
</dbReference>
<dbReference type="InterPro" id="IPR036097">
    <property type="entry name" value="HisK_dim/P_sf"/>
</dbReference>
<keyword evidence="6" id="KW-0418">Kinase</keyword>
<dbReference type="PANTHER" id="PTHR43047:SF72">
    <property type="entry name" value="OSMOSENSING HISTIDINE PROTEIN KINASE SLN1"/>
    <property type="match status" value="1"/>
</dbReference>
<evidence type="ECO:0000256" key="5">
    <source>
        <dbReference type="ARBA" id="ARBA00022679"/>
    </source>
</evidence>
<dbReference type="Proteomes" id="UP000617041">
    <property type="component" value="Unassembled WGS sequence"/>
</dbReference>
<dbReference type="SMART" id="SM00387">
    <property type="entry name" value="HATPase_c"/>
    <property type="match status" value="1"/>
</dbReference>
<dbReference type="InterPro" id="IPR003661">
    <property type="entry name" value="HisK_dim/P_dom"/>
</dbReference>
<dbReference type="PRINTS" id="PR00344">
    <property type="entry name" value="BCTRLSENSOR"/>
</dbReference>
<feature type="transmembrane region" description="Helical" evidence="8">
    <location>
        <begin position="290"/>
        <end position="311"/>
    </location>
</feature>
<keyword evidence="5" id="KW-0808">Transferase</keyword>
<feature type="domain" description="Histidine kinase" evidence="9">
    <location>
        <begin position="358"/>
        <end position="577"/>
    </location>
</feature>
<dbReference type="Pfam" id="PF02518">
    <property type="entry name" value="HATPase_c"/>
    <property type="match status" value="1"/>
</dbReference>
<sequence length="591" mass="63425">MPSIGRPGILRRSLQPSVVAGSLVFALVAALAAGGLLRERHLLLEQAHEDAAMLASVLEENTARTFESVDIAIAGLAQHLASSKARRHDPAVRELMRAQLRHLPTVRALYIVGPDGFVQHDTDYPKTPDVSLADRSYFRAYLEAPTLQRHVSEALQSRSGTGWFVASSRRITRPDGSFGGVAVAAVQLGTVSHLYRKLGLGSGRQLTLFHKNGRVLAGFPHDSHVGRSYAQLPVFADFLHRGSSGQFETDGAPWKDMRRIVAYRALDTQPLVVVVAVQEADVLASWSRTATGVTIGLLLLAMAIGGVVLTFEQRQEQRRRAAADRVTATESAAVAERMRAIAAHLQEADQRKTQFLATLSHELRNAMGPVLNALSILDRSDPASAASRRARDIMREQVGQLRSLVDDLLDISRVNSGKVRLDLQRLDLGDVVGHAAAAAQAGIEALGHVLVLRLPDPPLWIVGDRARLAQVVANLLGNAAKYTPRGNGRIEVEVRREGSRALVSVRDNGLGIPAADLGKVFGMFEQVERHQSSSQGGLGIGLALVARLVALQGGEVAAHSDGDGRGSTFTVSLPLVENEPAPTPDGASLRA</sequence>
<dbReference type="Pfam" id="PF00512">
    <property type="entry name" value="HisKA"/>
    <property type="match status" value="1"/>
</dbReference>
<dbReference type="GO" id="GO:0005886">
    <property type="term" value="C:plasma membrane"/>
    <property type="evidence" value="ECO:0007669"/>
    <property type="project" value="UniProtKB-SubCell"/>
</dbReference>
<proteinExistence type="predicted"/>
<name>A0A934UT16_9BURK</name>
<dbReference type="SMART" id="SM00388">
    <property type="entry name" value="HisKA"/>
    <property type="match status" value="1"/>
</dbReference>
<dbReference type="InterPro" id="IPR005467">
    <property type="entry name" value="His_kinase_dom"/>
</dbReference>
<feature type="region of interest" description="Disordered" evidence="7">
    <location>
        <begin position="557"/>
        <end position="591"/>
    </location>
</feature>